<keyword evidence="2" id="KW-0645">Protease</keyword>
<dbReference type="OrthoDB" id="9802318at2"/>
<dbReference type="CDD" id="cd04843">
    <property type="entry name" value="Peptidases_S8_11"/>
    <property type="match status" value="1"/>
</dbReference>
<keyword evidence="3" id="KW-0732">Signal</keyword>
<dbReference type="Pfam" id="PF13517">
    <property type="entry name" value="FG-GAP_3"/>
    <property type="match status" value="2"/>
</dbReference>
<feature type="region of interest" description="Disordered" evidence="7">
    <location>
        <begin position="465"/>
        <end position="495"/>
    </location>
</feature>
<evidence type="ECO:0000313" key="10">
    <source>
        <dbReference type="Proteomes" id="UP000293764"/>
    </source>
</evidence>
<evidence type="ECO:0000256" key="7">
    <source>
        <dbReference type="SAM" id="MobiDB-lite"/>
    </source>
</evidence>
<dbReference type="RefSeq" id="WP_130101537.1">
    <property type="nucleotide sequence ID" value="NZ_SDWW01000008.1"/>
</dbReference>
<reference evidence="9 10" key="1">
    <citation type="submission" date="2019-01" db="EMBL/GenBank/DDBJ databases">
        <title>Novel species of Cellulomonas.</title>
        <authorList>
            <person name="Liu Q."/>
            <person name="Xin Y.-H."/>
        </authorList>
    </citation>
    <scope>NUCLEOTIDE SEQUENCE [LARGE SCALE GENOMIC DNA]</scope>
    <source>
        <strain evidence="9 10">HLT2-17</strain>
    </source>
</reference>
<dbReference type="Gene3D" id="3.40.50.200">
    <property type="entry name" value="Peptidase S8/S53 domain"/>
    <property type="match status" value="1"/>
</dbReference>
<dbReference type="PRINTS" id="PR00723">
    <property type="entry name" value="SUBTILISIN"/>
</dbReference>
<dbReference type="InterPro" id="IPR000209">
    <property type="entry name" value="Peptidase_S8/S53_dom"/>
</dbReference>
<dbReference type="InterPro" id="IPR050131">
    <property type="entry name" value="Peptidase_S8_subtilisin-like"/>
</dbReference>
<sequence length="908" mass="94419">MTNETAPFGSDSAGAGQPELITILKPDADIRATHEGLISPRVDTASLQAVLDAHDAVAQPLFGLSEERLRAQLDELGALVVPAASAESPETAEPGERPQELAVPDLAQYYRVTAPADRLEELAADLRAQDLVEAAYVKPAASPPQDLRSRERMASINDMQPDAADAPPATPIFTDRQIYLNAAPAGVDAKLAWVVPGGSGQGVRIIDCEWGWRFTHEDLLNNQGGVVAGTASTDTNHGTAVLGVISADRNAAGATGIAPDAVVSASSFRDQSSSVAIKAAADKLKAGDIILLEIHRPGPNAPTPLQGQLGFIAIEWWPDDFAAIRYAVAKGIVVVEAAGNGSQNLDAAIYSTAPAGFPAGWTNPFNPANPSSGAVLVGAGAPPPGTHGRDHGPDRSRLGFSNYGARVDAQGWGREVTTTGYGDLQGGGNADLWYTDTFSGTSSASPIVVGALASVQGVLRARGRRRLSSPDARRLVRSSGSPQQDAPGMPASQRIGMRPNLRALIPQAARFAARSGDFDGDGRAEILVSSPWGVGLLQQSGATMTAPTMAPNGTRFGGWLLNTADNLLGPVADFDGDGRAEVLVCSPWGLGIWEKAGASMGAPMMAPNGTRFGGWLLNTADNSFGPAADFDGDGRAEVLVTSPWGVGILEQAGSTMAAPMMAPNGTRFGGWLLNTADNAFGPVGDFDGDGKVEILVSSPWGVGVLRQNGSTFDVVMMAPNGTRFGGWLLNTADNSFGPVGDFDGDGRAEILVTSPWGVGVLKLAGNTFAAPMMAPNGTRFGGWLLNTADNEFALARDLDGDRRAELLVTSPWGVGILKQNGATLTAPMMAPNGTRFGGWLLNTADNRLGSARDYDADGRAEILVTSPWGVGILKQNGATLTAPMMAPNGTRFGGWLLNTADNDFGHGV</sequence>
<gene>
    <name evidence="9" type="ORF">EUA98_04795</name>
</gene>
<evidence type="ECO:0000256" key="6">
    <source>
        <dbReference type="PROSITE-ProRule" id="PRU01240"/>
    </source>
</evidence>
<dbReference type="PANTHER" id="PTHR43806">
    <property type="entry name" value="PEPTIDASE S8"/>
    <property type="match status" value="1"/>
</dbReference>
<comment type="caution">
    <text evidence="9">The sequence shown here is derived from an EMBL/GenBank/DDBJ whole genome shotgun (WGS) entry which is preliminary data.</text>
</comment>
<keyword evidence="10" id="KW-1185">Reference proteome</keyword>
<dbReference type="GO" id="GO:0006508">
    <property type="term" value="P:proteolysis"/>
    <property type="evidence" value="ECO:0007669"/>
    <property type="project" value="UniProtKB-KW"/>
</dbReference>
<protein>
    <recommendedName>
        <fullName evidence="8">Peptidase S8/S53 domain-containing protein</fullName>
    </recommendedName>
</protein>
<evidence type="ECO:0000256" key="3">
    <source>
        <dbReference type="ARBA" id="ARBA00022729"/>
    </source>
</evidence>
<dbReference type="InterPro" id="IPR023828">
    <property type="entry name" value="Peptidase_S8_Ser-AS"/>
</dbReference>
<evidence type="ECO:0000256" key="2">
    <source>
        <dbReference type="ARBA" id="ARBA00022670"/>
    </source>
</evidence>
<proteinExistence type="inferred from homology"/>
<evidence type="ECO:0000256" key="1">
    <source>
        <dbReference type="ARBA" id="ARBA00011073"/>
    </source>
</evidence>
<dbReference type="SUPFAM" id="SSF52743">
    <property type="entry name" value="Subtilisin-like"/>
    <property type="match status" value="1"/>
</dbReference>
<dbReference type="InterPro" id="IPR015500">
    <property type="entry name" value="Peptidase_S8_subtilisin-rel"/>
</dbReference>
<dbReference type="AlphaFoldDB" id="A0A4Q5N1W0"/>
<evidence type="ECO:0000256" key="5">
    <source>
        <dbReference type="ARBA" id="ARBA00022825"/>
    </source>
</evidence>
<name>A0A4Q5N1W0_9MICO</name>
<dbReference type="InterPro" id="IPR028994">
    <property type="entry name" value="Integrin_alpha_N"/>
</dbReference>
<dbReference type="Pfam" id="PF00082">
    <property type="entry name" value="Peptidase_S8"/>
    <property type="match status" value="1"/>
</dbReference>
<evidence type="ECO:0000259" key="8">
    <source>
        <dbReference type="Pfam" id="PF00082"/>
    </source>
</evidence>
<feature type="domain" description="Peptidase S8/S53" evidence="8">
    <location>
        <begin position="231"/>
        <end position="458"/>
    </location>
</feature>
<dbReference type="InterPro" id="IPR036852">
    <property type="entry name" value="Peptidase_S8/S53_dom_sf"/>
</dbReference>
<dbReference type="InterPro" id="IPR034073">
    <property type="entry name" value="Subtilisin_DY-like_dom"/>
</dbReference>
<keyword evidence="5" id="KW-0720">Serine protease</keyword>
<evidence type="ECO:0000313" key="9">
    <source>
        <dbReference type="EMBL" id="RYV52089.1"/>
    </source>
</evidence>
<dbReference type="InterPro" id="IPR013517">
    <property type="entry name" value="FG-GAP"/>
</dbReference>
<comment type="similarity">
    <text evidence="1 6">Belongs to the peptidase S8 family.</text>
</comment>
<keyword evidence="4" id="KW-0378">Hydrolase</keyword>
<dbReference type="GO" id="GO:0004252">
    <property type="term" value="F:serine-type endopeptidase activity"/>
    <property type="evidence" value="ECO:0007669"/>
    <property type="project" value="InterPro"/>
</dbReference>
<dbReference type="PROSITE" id="PS51892">
    <property type="entry name" value="SUBTILASE"/>
    <property type="match status" value="1"/>
</dbReference>
<dbReference type="EMBL" id="SDWW01000008">
    <property type="protein sequence ID" value="RYV52089.1"/>
    <property type="molecule type" value="Genomic_DNA"/>
</dbReference>
<dbReference type="PROSITE" id="PS00138">
    <property type="entry name" value="SUBTILASE_SER"/>
    <property type="match status" value="1"/>
</dbReference>
<dbReference type="Proteomes" id="UP000293764">
    <property type="component" value="Unassembled WGS sequence"/>
</dbReference>
<organism evidence="9 10">
    <name type="scientific">Pengzhenrongella frigida</name>
    <dbReference type="NCBI Taxonomy" id="1259133"/>
    <lineage>
        <taxon>Bacteria</taxon>
        <taxon>Bacillati</taxon>
        <taxon>Actinomycetota</taxon>
        <taxon>Actinomycetes</taxon>
        <taxon>Micrococcales</taxon>
        <taxon>Pengzhenrongella</taxon>
    </lineage>
</organism>
<accession>A0A4Q5N1W0</accession>
<dbReference type="Gene3D" id="2.130.10.130">
    <property type="entry name" value="Integrin alpha, N-terminal"/>
    <property type="match status" value="2"/>
</dbReference>
<dbReference type="SUPFAM" id="SSF69318">
    <property type="entry name" value="Integrin alpha N-terminal domain"/>
    <property type="match status" value="1"/>
</dbReference>
<evidence type="ECO:0000256" key="4">
    <source>
        <dbReference type="ARBA" id="ARBA00022801"/>
    </source>
</evidence>
<dbReference type="PANTHER" id="PTHR43806:SF11">
    <property type="entry name" value="CEREVISIN-RELATED"/>
    <property type="match status" value="1"/>
</dbReference>
<comment type="caution">
    <text evidence="6">Lacks conserved residue(s) required for the propagation of feature annotation.</text>
</comment>